<comment type="caution">
    <text evidence="4">The sequence shown here is derived from an EMBL/GenBank/DDBJ whole genome shotgun (WGS) entry which is preliminary data.</text>
</comment>
<evidence type="ECO:0000313" key="4">
    <source>
        <dbReference type="EMBL" id="TVY05596.1"/>
    </source>
</evidence>
<keyword evidence="5" id="KW-1185">Reference proteome</keyword>
<evidence type="ECO:0000313" key="5">
    <source>
        <dbReference type="Proteomes" id="UP000317036"/>
    </source>
</evidence>
<dbReference type="InterPro" id="IPR004995">
    <property type="entry name" value="Spore_Ger"/>
</dbReference>
<organism evidence="4 5">
    <name type="scientific">Paenibacillus cremeus</name>
    <dbReference type="NCBI Taxonomy" id="2163881"/>
    <lineage>
        <taxon>Bacteria</taxon>
        <taxon>Bacillati</taxon>
        <taxon>Bacillota</taxon>
        <taxon>Bacilli</taxon>
        <taxon>Bacillales</taxon>
        <taxon>Paenibacillaceae</taxon>
        <taxon>Paenibacillus</taxon>
    </lineage>
</organism>
<keyword evidence="2 3" id="KW-0472">Membrane</keyword>
<evidence type="ECO:0000256" key="3">
    <source>
        <dbReference type="SAM" id="Phobius"/>
    </source>
</evidence>
<comment type="similarity">
    <text evidence="1">Belongs to the GerABKA family.</text>
</comment>
<proteinExistence type="inferred from homology"/>
<dbReference type="EMBL" id="VNJI01000055">
    <property type="protein sequence ID" value="TVY05596.1"/>
    <property type="molecule type" value="Genomic_DNA"/>
</dbReference>
<dbReference type="InterPro" id="IPR050768">
    <property type="entry name" value="UPF0353/GerABKA_families"/>
</dbReference>
<dbReference type="Pfam" id="PF03323">
    <property type="entry name" value="GerA"/>
    <property type="match status" value="1"/>
</dbReference>
<feature type="transmembrane region" description="Helical" evidence="3">
    <location>
        <begin position="400"/>
        <end position="426"/>
    </location>
</feature>
<keyword evidence="3" id="KW-1133">Transmembrane helix</keyword>
<dbReference type="OrthoDB" id="1726708at2"/>
<dbReference type="GO" id="GO:0009847">
    <property type="term" value="P:spore germination"/>
    <property type="evidence" value="ECO:0007669"/>
    <property type="project" value="InterPro"/>
</dbReference>
<protein>
    <submittedName>
        <fullName evidence="4">Spore germination protein</fullName>
    </submittedName>
</protein>
<name>A0A559K0I1_9BACL</name>
<dbReference type="PIRSF" id="PIRSF005690">
    <property type="entry name" value="GerBA"/>
    <property type="match status" value="1"/>
</dbReference>
<feature type="transmembrane region" description="Helical" evidence="3">
    <location>
        <begin position="347"/>
        <end position="365"/>
    </location>
</feature>
<feature type="transmembrane region" description="Helical" evidence="3">
    <location>
        <begin position="236"/>
        <end position="257"/>
    </location>
</feature>
<feature type="transmembrane region" description="Helical" evidence="3">
    <location>
        <begin position="371"/>
        <end position="393"/>
    </location>
</feature>
<keyword evidence="3" id="KW-0812">Transmembrane</keyword>
<evidence type="ECO:0000256" key="1">
    <source>
        <dbReference type="ARBA" id="ARBA00005278"/>
    </source>
</evidence>
<dbReference type="PANTHER" id="PTHR22550">
    <property type="entry name" value="SPORE GERMINATION PROTEIN"/>
    <property type="match status" value="1"/>
</dbReference>
<accession>A0A559K0I1</accession>
<dbReference type="PANTHER" id="PTHR22550:SF5">
    <property type="entry name" value="LEUCINE ZIPPER PROTEIN 4"/>
    <property type="match status" value="1"/>
</dbReference>
<dbReference type="GO" id="GO:0016020">
    <property type="term" value="C:membrane"/>
    <property type="evidence" value="ECO:0007669"/>
    <property type="project" value="InterPro"/>
</dbReference>
<reference evidence="4 5" key="1">
    <citation type="submission" date="2019-07" db="EMBL/GenBank/DDBJ databases">
        <authorList>
            <person name="Kim J."/>
        </authorList>
    </citation>
    <scope>NUCLEOTIDE SEQUENCE [LARGE SCALE GENOMIC DNA]</scope>
    <source>
        <strain evidence="4 5">JC52</strain>
    </source>
</reference>
<dbReference type="AlphaFoldDB" id="A0A559K0I1"/>
<sequence>MNKAKIDQQATWDWLYEKLGESSDFMYHDLVSDTKRGYMLFIRSLCDEEKVHKLIIEPFYKFGDFENYLTYLCALPFTRMYKTNQDTLDLVLEGCAVLFFDSCICLVDVGLTKNDSISAIEVESSIQGPENALSENILVNLNLIRNRYPQPSLRVEESTVGRLSKTKIAMLYDEQFTDQKTLQKVRRALSEVDADVIQAAGELHLYLTKKKRTLFPTMMTTERPDRIVVNLSHGKIAFLIEGTPFSLIIPAVFYDFMAAMDDFYVPFWVSRFLIGLRYVGLIMTLTLAAFYVAVTSYNPEVLRVQLALSIAGSRAPVPYPSYVEVLFMLLMMELLTEASLRLPKTIGSTATTVGGLILGQAATQAGLVSNIMIIIVSAVAISNYVIPIVAMSYGIRVAKYFILLLATFSGLIGVLIGIVALIAYLISLDSFGQPYLRMYLKNPLSIQKES</sequence>
<gene>
    <name evidence="4" type="ORF">FPZ49_29375</name>
</gene>
<dbReference type="RefSeq" id="WP_144853915.1">
    <property type="nucleotide sequence ID" value="NZ_VNJI01000055.1"/>
</dbReference>
<evidence type="ECO:0000256" key="2">
    <source>
        <dbReference type="ARBA" id="ARBA00023136"/>
    </source>
</evidence>
<feature type="transmembrane region" description="Helical" evidence="3">
    <location>
        <begin position="278"/>
        <end position="297"/>
    </location>
</feature>
<dbReference type="Proteomes" id="UP000317036">
    <property type="component" value="Unassembled WGS sequence"/>
</dbReference>